<sequence>MGLGRQDFPPQTNHCRGRSKDQLFTTPFSIKSNKHREYRHWAVKLQRESITVMRLSGDFVIGGIRDTRPAWLSKSALEVLRTVFFFFFFFVLIMTCICYDCAHESGENRIVPRKSRQVRHGHSSRIYFRRRLSLLRQRCGEVEVFDDFNHVVATSDPRKLSLWLKIGGMAF</sequence>
<evidence type="ECO:0000313" key="2">
    <source>
        <dbReference type="EMBL" id="KAK3496763.1"/>
    </source>
</evidence>
<evidence type="ECO:0000256" key="1">
    <source>
        <dbReference type="SAM" id="Phobius"/>
    </source>
</evidence>
<dbReference type="RefSeq" id="XP_062695027.1">
    <property type="nucleotide sequence ID" value="XM_062841583.1"/>
</dbReference>
<keyword evidence="1" id="KW-1133">Transmembrane helix</keyword>
<gene>
    <name evidence="2" type="ORF">B0T23DRAFT_64621</name>
</gene>
<dbReference type="Proteomes" id="UP001285908">
    <property type="component" value="Unassembled WGS sequence"/>
</dbReference>
<protein>
    <submittedName>
        <fullName evidence="2">Uncharacterized protein</fullName>
    </submittedName>
</protein>
<proteinExistence type="predicted"/>
<dbReference type="AlphaFoldDB" id="A0AAJ0MTA7"/>
<accession>A0AAJ0MTA7</accession>
<keyword evidence="1" id="KW-0472">Membrane</keyword>
<organism evidence="2 3">
    <name type="scientific">Neurospora hispaniola</name>
    <dbReference type="NCBI Taxonomy" id="588809"/>
    <lineage>
        <taxon>Eukaryota</taxon>
        <taxon>Fungi</taxon>
        <taxon>Dikarya</taxon>
        <taxon>Ascomycota</taxon>
        <taxon>Pezizomycotina</taxon>
        <taxon>Sordariomycetes</taxon>
        <taxon>Sordariomycetidae</taxon>
        <taxon>Sordariales</taxon>
        <taxon>Sordariaceae</taxon>
        <taxon>Neurospora</taxon>
    </lineage>
</organism>
<keyword evidence="3" id="KW-1185">Reference proteome</keyword>
<evidence type="ECO:0000313" key="3">
    <source>
        <dbReference type="Proteomes" id="UP001285908"/>
    </source>
</evidence>
<reference evidence="2 3" key="1">
    <citation type="journal article" date="2023" name="Mol. Phylogenet. Evol.">
        <title>Genome-scale phylogeny and comparative genomics of the fungal order Sordariales.</title>
        <authorList>
            <person name="Hensen N."/>
            <person name="Bonometti L."/>
            <person name="Westerberg I."/>
            <person name="Brannstrom I.O."/>
            <person name="Guillou S."/>
            <person name="Cros-Aarteil S."/>
            <person name="Calhoun S."/>
            <person name="Haridas S."/>
            <person name="Kuo A."/>
            <person name="Mondo S."/>
            <person name="Pangilinan J."/>
            <person name="Riley R."/>
            <person name="LaButti K."/>
            <person name="Andreopoulos B."/>
            <person name="Lipzen A."/>
            <person name="Chen C."/>
            <person name="Yan M."/>
            <person name="Daum C."/>
            <person name="Ng V."/>
            <person name="Clum A."/>
            <person name="Steindorff A."/>
            <person name="Ohm R.A."/>
            <person name="Martin F."/>
            <person name="Silar P."/>
            <person name="Natvig D.O."/>
            <person name="Lalanne C."/>
            <person name="Gautier V."/>
            <person name="Ament-Velasquez S.L."/>
            <person name="Kruys A."/>
            <person name="Hutchinson M.I."/>
            <person name="Powell A.J."/>
            <person name="Barry K."/>
            <person name="Miller A.N."/>
            <person name="Grigoriev I.V."/>
            <person name="Debuchy R."/>
            <person name="Gladieux P."/>
            <person name="Hiltunen Thoren M."/>
            <person name="Johannesson H."/>
        </authorList>
    </citation>
    <scope>NUCLEOTIDE SEQUENCE [LARGE SCALE GENOMIC DNA]</scope>
    <source>
        <strain evidence="2 3">FGSC 10403</strain>
    </source>
</reference>
<comment type="caution">
    <text evidence="2">The sequence shown here is derived from an EMBL/GenBank/DDBJ whole genome shotgun (WGS) entry which is preliminary data.</text>
</comment>
<name>A0AAJ0MTA7_9PEZI</name>
<feature type="transmembrane region" description="Helical" evidence="1">
    <location>
        <begin position="79"/>
        <end position="99"/>
    </location>
</feature>
<dbReference type="EMBL" id="JAULSX010000002">
    <property type="protein sequence ID" value="KAK3496763.1"/>
    <property type="molecule type" value="Genomic_DNA"/>
</dbReference>
<keyword evidence="1" id="KW-0812">Transmembrane</keyword>
<dbReference type="GeneID" id="87879205"/>